<sequence>MRSSGTAENQLAEAGLTSDAQREQVCLAYHGATAKMASYGAADKPLTFEIDAIT</sequence>
<evidence type="ECO:0000313" key="1">
    <source>
        <dbReference type="EMBL" id="MBO1360402.1"/>
    </source>
</evidence>
<keyword evidence="2" id="KW-1185">Reference proteome</keyword>
<evidence type="ECO:0000313" key="2">
    <source>
        <dbReference type="Proteomes" id="UP000664771"/>
    </source>
</evidence>
<dbReference type="RefSeq" id="WP_207881685.1">
    <property type="nucleotide sequence ID" value="NZ_JAFVMF010000011.1"/>
</dbReference>
<accession>A0ABS3LWX0</accession>
<name>A0ABS3LWX0_9PROT</name>
<proteinExistence type="predicted"/>
<dbReference type="EMBL" id="JAFVMF010000011">
    <property type="protein sequence ID" value="MBO1360402.1"/>
    <property type="molecule type" value="Genomic_DNA"/>
</dbReference>
<protein>
    <submittedName>
        <fullName evidence="1">Uncharacterized protein</fullName>
    </submittedName>
</protein>
<reference evidence="1 2" key="1">
    <citation type="submission" date="2021-03" db="EMBL/GenBank/DDBJ databases">
        <title>The complete genome sequence of Acetobacter sacchari TBRC 11175.</title>
        <authorList>
            <person name="Charoenyingcharoen P."/>
            <person name="Yukphan P."/>
        </authorList>
    </citation>
    <scope>NUCLEOTIDE SEQUENCE [LARGE SCALE GENOMIC DNA]</scope>
    <source>
        <strain evidence="1 2">TBRC 11175</strain>
    </source>
</reference>
<gene>
    <name evidence="1" type="ORF">J2D73_11450</name>
</gene>
<organism evidence="1 2">
    <name type="scientific">Acetobacter sacchari</name>
    <dbReference type="NCBI Taxonomy" id="2661687"/>
    <lineage>
        <taxon>Bacteria</taxon>
        <taxon>Pseudomonadati</taxon>
        <taxon>Pseudomonadota</taxon>
        <taxon>Alphaproteobacteria</taxon>
        <taxon>Acetobacterales</taxon>
        <taxon>Acetobacteraceae</taxon>
        <taxon>Acetobacter</taxon>
    </lineage>
</organism>
<dbReference type="Proteomes" id="UP000664771">
    <property type="component" value="Unassembled WGS sequence"/>
</dbReference>
<comment type="caution">
    <text evidence="1">The sequence shown here is derived from an EMBL/GenBank/DDBJ whole genome shotgun (WGS) entry which is preliminary data.</text>
</comment>